<sequence>MRPVQSNAHLIRSENSPVCGRGRRLLDSPHLIRSENSPVCGRGRRLLDSPQPCGGLCRARDASCLSVTALEDYAELEMHLVCL</sequence>
<comment type="caution">
    <text evidence="1">The sequence shown here is derived from an EMBL/GenBank/DDBJ whole genome shotgun (WGS) entry which is preliminary data.</text>
</comment>
<organism evidence="1 2">
    <name type="scientific">Elysia crispata</name>
    <name type="common">lettuce slug</name>
    <dbReference type="NCBI Taxonomy" id="231223"/>
    <lineage>
        <taxon>Eukaryota</taxon>
        <taxon>Metazoa</taxon>
        <taxon>Spiralia</taxon>
        <taxon>Lophotrochozoa</taxon>
        <taxon>Mollusca</taxon>
        <taxon>Gastropoda</taxon>
        <taxon>Heterobranchia</taxon>
        <taxon>Euthyneura</taxon>
        <taxon>Panpulmonata</taxon>
        <taxon>Sacoglossa</taxon>
        <taxon>Placobranchoidea</taxon>
        <taxon>Plakobranchidae</taxon>
        <taxon>Elysia</taxon>
    </lineage>
</organism>
<keyword evidence="2" id="KW-1185">Reference proteome</keyword>
<accession>A0AAE0YI60</accession>
<dbReference type="AlphaFoldDB" id="A0AAE0YI60"/>
<proteinExistence type="predicted"/>
<evidence type="ECO:0000313" key="1">
    <source>
        <dbReference type="EMBL" id="KAK3746467.1"/>
    </source>
</evidence>
<reference evidence="1" key="1">
    <citation type="journal article" date="2023" name="G3 (Bethesda)">
        <title>A reference genome for the long-term kleptoplast-retaining sea slug Elysia crispata morphotype clarki.</title>
        <authorList>
            <person name="Eastman K.E."/>
            <person name="Pendleton A.L."/>
            <person name="Shaikh M.A."/>
            <person name="Suttiyut T."/>
            <person name="Ogas R."/>
            <person name="Tomko P."/>
            <person name="Gavelis G."/>
            <person name="Widhalm J.R."/>
            <person name="Wisecaver J.H."/>
        </authorList>
    </citation>
    <scope>NUCLEOTIDE SEQUENCE</scope>
    <source>
        <strain evidence="1">ECLA1</strain>
    </source>
</reference>
<dbReference type="EMBL" id="JAWDGP010006142">
    <property type="protein sequence ID" value="KAK3746467.1"/>
    <property type="molecule type" value="Genomic_DNA"/>
</dbReference>
<protein>
    <submittedName>
        <fullName evidence="1">Uncharacterized protein</fullName>
    </submittedName>
</protein>
<gene>
    <name evidence="1" type="ORF">RRG08_017475</name>
</gene>
<name>A0AAE0YI60_9GAST</name>
<dbReference type="Proteomes" id="UP001283361">
    <property type="component" value="Unassembled WGS sequence"/>
</dbReference>
<evidence type="ECO:0000313" key="2">
    <source>
        <dbReference type="Proteomes" id="UP001283361"/>
    </source>
</evidence>